<evidence type="ECO:0000313" key="2">
    <source>
        <dbReference type="Proteomes" id="UP000179786"/>
    </source>
</evidence>
<evidence type="ECO:0000313" key="1">
    <source>
        <dbReference type="EMBL" id="OHU91752.1"/>
    </source>
</evidence>
<reference evidence="1 2" key="1">
    <citation type="submission" date="2016-09" db="EMBL/GenBank/DDBJ databases">
        <title>Pseudoalteromonas amylolytica sp. nov., isolated from the surface seawater.</title>
        <authorList>
            <person name="Wu Y.-H."/>
            <person name="Cheng H."/>
            <person name="Jin X.-B."/>
            <person name="Wang C.-S."/>
            <person name="Xu X.-W."/>
        </authorList>
    </citation>
    <scope>NUCLEOTIDE SEQUENCE [LARGE SCALE GENOMIC DNA]</scope>
    <source>
        <strain evidence="1 2">JW1</strain>
    </source>
</reference>
<dbReference type="STRING" id="1859457.BET10_08105"/>
<comment type="caution">
    <text evidence="1">The sequence shown here is derived from an EMBL/GenBank/DDBJ whole genome shotgun (WGS) entry which is preliminary data.</text>
</comment>
<dbReference type="Proteomes" id="UP000179786">
    <property type="component" value="Unassembled WGS sequence"/>
</dbReference>
<dbReference type="EMBL" id="MKJU01000024">
    <property type="protein sequence ID" value="OHU91752.1"/>
    <property type="molecule type" value="Genomic_DNA"/>
</dbReference>
<dbReference type="OrthoDB" id="1551020at2"/>
<sequence length="80" mass="8940">MPSPTQQERIDSVCAHRGVPAITVGQPCIVNGEEGVIMDGNSSANFDVLFVDGNKYNCHPHWKMKILSTDKQQIIYEHKD</sequence>
<protein>
    <submittedName>
        <fullName evidence="1">Uncharacterized protein</fullName>
    </submittedName>
</protein>
<keyword evidence="2" id="KW-1185">Reference proteome</keyword>
<dbReference type="AlphaFoldDB" id="A0A1S1MT08"/>
<proteinExistence type="predicted"/>
<gene>
    <name evidence="1" type="ORF">BET10_08105</name>
</gene>
<name>A0A1S1MT08_9GAMM</name>
<organism evidence="1 2">
    <name type="scientific">Pseudoalteromonas amylolytica</name>
    <dbReference type="NCBI Taxonomy" id="1859457"/>
    <lineage>
        <taxon>Bacteria</taxon>
        <taxon>Pseudomonadati</taxon>
        <taxon>Pseudomonadota</taxon>
        <taxon>Gammaproteobacteria</taxon>
        <taxon>Alteromonadales</taxon>
        <taxon>Pseudoalteromonadaceae</taxon>
        <taxon>Pseudoalteromonas</taxon>
    </lineage>
</organism>
<dbReference type="RefSeq" id="WP_070984114.1">
    <property type="nucleotide sequence ID" value="NZ_MKJU01000024.1"/>
</dbReference>
<accession>A0A1S1MT08</accession>